<accession>A0A4U0SGY2</accession>
<feature type="domain" description="Carbohydrate kinase FGGY C-terminal" evidence="12">
    <location>
        <begin position="258"/>
        <end position="438"/>
    </location>
</feature>
<evidence type="ECO:0000259" key="11">
    <source>
        <dbReference type="Pfam" id="PF00370"/>
    </source>
</evidence>
<dbReference type="PANTHER" id="PTHR43095:SF5">
    <property type="entry name" value="XYLULOSE KINASE"/>
    <property type="match status" value="1"/>
</dbReference>
<sequence length="498" mass="51648">MPVVAGVDSSTQSCKVEIRDLHDGSLLGSGSAPHPPAFPPRSEQDPAAWWTALKAALVTARNDAGVSRTDIIALAVDGQCHGLVALDAADQVVRPAKLWNDTTSAPQLERLKRLIGAPEWIRAVGSLPTAAFTLSKIAWLAENEPAHYRRLRHVLLPHDWLTWKLSGRHVTDRSEASGTGYYSAAESRYLPEFLVHVDAERDWADALPEVVDASTAVGTVSGTASTELDLSPGTLVGPGGGDQHAAALGLGIVPGDVVYTFGTSGVVFTTSDTPVFDLTGMVDGVADMTDGYLPLVSTLNAARVTDTFARILGVDHDGLAKLALDAAGGSGLVLAAFLDGERKPNRPGAQGILSGLTSATDREDIARAAFEGVILGLVSGERQLNAAGVRTGGRLIATGGGARSAAYTQLLADLTGREVLVADAPEASARGACVQAAAIASDRPVREVLRAWAPATRSVATPRPGSGTVRETAADRYAVLAGWDALDTPATDSPGTTA</sequence>
<keyword evidence="14" id="KW-1185">Reference proteome</keyword>
<dbReference type="InterPro" id="IPR043129">
    <property type="entry name" value="ATPase_NBD"/>
</dbReference>
<feature type="region of interest" description="Disordered" evidence="10">
    <location>
        <begin position="25"/>
        <end position="44"/>
    </location>
</feature>
<evidence type="ECO:0000256" key="3">
    <source>
        <dbReference type="ARBA" id="ARBA00022679"/>
    </source>
</evidence>
<evidence type="ECO:0000256" key="8">
    <source>
        <dbReference type="RuleBase" id="RU003733"/>
    </source>
</evidence>
<dbReference type="Gene3D" id="3.30.420.40">
    <property type="match status" value="2"/>
</dbReference>
<evidence type="ECO:0000256" key="4">
    <source>
        <dbReference type="ARBA" id="ARBA00022741"/>
    </source>
</evidence>
<evidence type="ECO:0000313" key="13">
    <source>
        <dbReference type="EMBL" id="TKA08900.1"/>
    </source>
</evidence>
<evidence type="ECO:0000259" key="12">
    <source>
        <dbReference type="Pfam" id="PF02782"/>
    </source>
</evidence>
<dbReference type="InterPro" id="IPR000577">
    <property type="entry name" value="Carb_kinase_FGGY"/>
</dbReference>
<evidence type="ECO:0000256" key="10">
    <source>
        <dbReference type="SAM" id="MobiDB-lite"/>
    </source>
</evidence>
<name>A0A4U0SGY2_9ACTN</name>
<dbReference type="SUPFAM" id="SSF53067">
    <property type="entry name" value="Actin-like ATPase domain"/>
    <property type="match status" value="2"/>
</dbReference>
<keyword evidence="7 9" id="KW-0119">Carbohydrate metabolism</keyword>
<dbReference type="CDD" id="cd07809">
    <property type="entry name" value="ASKHA_NBD_FGGY_BaXK-like"/>
    <property type="match status" value="1"/>
</dbReference>
<reference evidence="13 14" key="1">
    <citation type="submission" date="2019-04" db="EMBL/GenBank/DDBJ databases">
        <title>Streptomyces oryziradicis sp. nov., a novel actinomycete isolated from rhizosphere soil of rice (Oryza sativa L.).</title>
        <authorList>
            <person name="Li C."/>
        </authorList>
    </citation>
    <scope>NUCLEOTIDE SEQUENCE [LARGE SCALE GENOMIC DNA]</scope>
    <source>
        <strain evidence="13 14">NEAU-C40</strain>
    </source>
</reference>
<dbReference type="EMBL" id="SUMC01000026">
    <property type="protein sequence ID" value="TKA08900.1"/>
    <property type="molecule type" value="Genomic_DNA"/>
</dbReference>
<comment type="catalytic activity">
    <reaction evidence="9">
        <text>D-xylulose + ATP = D-xylulose 5-phosphate + ADP + H(+)</text>
        <dbReference type="Rhea" id="RHEA:10964"/>
        <dbReference type="ChEBI" id="CHEBI:15378"/>
        <dbReference type="ChEBI" id="CHEBI:17140"/>
        <dbReference type="ChEBI" id="CHEBI:30616"/>
        <dbReference type="ChEBI" id="CHEBI:57737"/>
        <dbReference type="ChEBI" id="CHEBI:456216"/>
        <dbReference type="EC" id="2.7.1.17"/>
    </reaction>
</comment>
<dbReference type="PANTHER" id="PTHR43095">
    <property type="entry name" value="SUGAR KINASE"/>
    <property type="match status" value="1"/>
</dbReference>
<evidence type="ECO:0000256" key="1">
    <source>
        <dbReference type="ARBA" id="ARBA00009156"/>
    </source>
</evidence>
<dbReference type="InterPro" id="IPR006000">
    <property type="entry name" value="Xylulokinase"/>
</dbReference>
<evidence type="ECO:0000256" key="5">
    <source>
        <dbReference type="ARBA" id="ARBA00022777"/>
    </source>
</evidence>
<dbReference type="InterPro" id="IPR050406">
    <property type="entry name" value="FGGY_Carb_Kinase"/>
</dbReference>
<organism evidence="13 14">
    <name type="scientific">Actinacidiphila oryziradicis</name>
    <dbReference type="NCBI Taxonomy" id="2571141"/>
    <lineage>
        <taxon>Bacteria</taxon>
        <taxon>Bacillati</taxon>
        <taxon>Actinomycetota</taxon>
        <taxon>Actinomycetes</taxon>
        <taxon>Kitasatosporales</taxon>
        <taxon>Streptomycetaceae</taxon>
        <taxon>Actinacidiphila</taxon>
    </lineage>
</organism>
<evidence type="ECO:0000256" key="2">
    <source>
        <dbReference type="ARBA" id="ARBA00022629"/>
    </source>
</evidence>
<dbReference type="GO" id="GO:0042732">
    <property type="term" value="P:D-xylose metabolic process"/>
    <property type="evidence" value="ECO:0007669"/>
    <property type="project" value="UniProtKB-KW"/>
</dbReference>
<keyword evidence="5 8" id="KW-0418">Kinase</keyword>
<comment type="caution">
    <text evidence="13">The sequence shown here is derived from an EMBL/GenBank/DDBJ whole genome shotgun (WGS) entry which is preliminary data.</text>
</comment>
<dbReference type="Pfam" id="PF02782">
    <property type="entry name" value="FGGY_C"/>
    <property type="match status" value="1"/>
</dbReference>
<dbReference type="InterPro" id="IPR018484">
    <property type="entry name" value="FGGY_N"/>
</dbReference>
<proteinExistence type="inferred from homology"/>
<keyword evidence="3 8" id="KW-0808">Transferase</keyword>
<dbReference type="Pfam" id="PF00370">
    <property type="entry name" value="FGGY_N"/>
    <property type="match status" value="1"/>
</dbReference>
<evidence type="ECO:0000313" key="14">
    <source>
        <dbReference type="Proteomes" id="UP000305778"/>
    </source>
</evidence>
<comment type="similarity">
    <text evidence="1 8">Belongs to the FGGY kinase family.</text>
</comment>
<dbReference type="EC" id="2.7.1.17" evidence="9"/>
<dbReference type="PROSITE" id="PS00445">
    <property type="entry name" value="FGGY_KINASES_2"/>
    <property type="match status" value="1"/>
</dbReference>
<evidence type="ECO:0000256" key="9">
    <source>
        <dbReference type="RuleBase" id="RU364073"/>
    </source>
</evidence>
<protein>
    <recommendedName>
        <fullName evidence="9">Xylulose kinase</fullName>
        <shortName evidence="9">Xylulokinase</shortName>
        <ecNumber evidence="9">2.7.1.17</ecNumber>
    </recommendedName>
</protein>
<dbReference type="PIRSF" id="PIRSF000538">
    <property type="entry name" value="GlpK"/>
    <property type="match status" value="1"/>
</dbReference>
<gene>
    <name evidence="9 13" type="primary">xylB</name>
    <name evidence="13" type="ORF">FCI23_25275</name>
</gene>
<dbReference type="GO" id="GO:0005524">
    <property type="term" value="F:ATP binding"/>
    <property type="evidence" value="ECO:0007669"/>
    <property type="project" value="UniProtKB-KW"/>
</dbReference>
<dbReference type="Proteomes" id="UP000305778">
    <property type="component" value="Unassembled WGS sequence"/>
</dbReference>
<keyword evidence="4 9" id="KW-0547">Nucleotide-binding</keyword>
<dbReference type="GO" id="GO:0004856">
    <property type="term" value="F:D-xylulokinase activity"/>
    <property type="evidence" value="ECO:0007669"/>
    <property type="project" value="UniProtKB-EC"/>
</dbReference>
<keyword evidence="6 9" id="KW-0067">ATP-binding</keyword>
<dbReference type="NCBIfam" id="TIGR01312">
    <property type="entry name" value="XylB"/>
    <property type="match status" value="1"/>
</dbReference>
<dbReference type="OrthoDB" id="9782710at2"/>
<dbReference type="AlphaFoldDB" id="A0A4U0SGY2"/>
<evidence type="ECO:0000256" key="6">
    <source>
        <dbReference type="ARBA" id="ARBA00022840"/>
    </source>
</evidence>
<dbReference type="RefSeq" id="WP_136726228.1">
    <property type="nucleotide sequence ID" value="NZ_SUMC01000026.1"/>
</dbReference>
<evidence type="ECO:0000256" key="7">
    <source>
        <dbReference type="ARBA" id="ARBA00023277"/>
    </source>
</evidence>
<dbReference type="InterPro" id="IPR018485">
    <property type="entry name" value="FGGY_C"/>
</dbReference>
<dbReference type="GO" id="GO:0005997">
    <property type="term" value="P:xylulose metabolic process"/>
    <property type="evidence" value="ECO:0007669"/>
    <property type="project" value="InterPro"/>
</dbReference>
<keyword evidence="2 9" id="KW-0859">Xylose metabolism</keyword>
<dbReference type="InterPro" id="IPR018483">
    <property type="entry name" value="Carb_kinase_FGGY_CS"/>
</dbReference>
<feature type="domain" description="Carbohydrate kinase FGGY N-terminal" evidence="11">
    <location>
        <begin position="4"/>
        <end position="249"/>
    </location>
</feature>